<reference evidence="1" key="1">
    <citation type="submission" date="2020-05" db="EMBL/GenBank/DDBJ databases">
        <title>WGS assembly of Panicum virgatum.</title>
        <authorList>
            <person name="Lovell J.T."/>
            <person name="Jenkins J."/>
            <person name="Shu S."/>
            <person name="Juenger T.E."/>
            <person name="Schmutz J."/>
        </authorList>
    </citation>
    <scope>NUCLEOTIDE SEQUENCE</scope>
    <source>
        <strain evidence="1">AP13</strain>
    </source>
</reference>
<comment type="caution">
    <text evidence="1">The sequence shown here is derived from an EMBL/GenBank/DDBJ whole genome shotgun (WGS) entry which is preliminary data.</text>
</comment>
<dbReference type="AlphaFoldDB" id="A0A8T0SF50"/>
<evidence type="ECO:0000313" key="2">
    <source>
        <dbReference type="Proteomes" id="UP000823388"/>
    </source>
</evidence>
<name>A0A8T0SF50_PANVG</name>
<organism evidence="1 2">
    <name type="scientific">Panicum virgatum</name>
    <name type="common">Blackwell switchgrass</name>
    <dbReference type="NCBI Taxonomy" id="38727"/>
    <lineage>
        <taxon>Eukaryota</taxon>
        <taxon>Viridiplantae</taxon>
        <taxon>Streptophyta</taxon>
        <taxon>Embryophyta</taxon>
        <taxon>Tracheophyta</taxon>
        <taxon>Spermatophyta</taxon>
        <taxon>Magnoliopsida</taxon>
        <taxon>Liliopsida</taxon>
        <taxon>Poales</taxon>
        <taxon>Poaceae</taxon>
        <taxon>PACMAD clade</taxon>
        <taxon>Panicoideae</taxon>
        <taxon>Panicodae</taxon>
        <taxon>Paniceae</taxon>
        <taxon>Panicinae</taxon>
        <taxon>Panicum</taxon>
        <taxon>Panicum sect. Hiantes</taxon>
    </lineage>
</organism>
<evidence type="ECO:0000313" key="1">
    <source>
        <dbReference type="EMBL" id="KAG2594909.1"/>
    </source>
</evidence>
<dbReference type="Proteomes" id="UP000823388">
    <property type="component" value="Chromosome 5K"/>
</dbReference>
<sequence length="107" mass="11800">MSEIEMSAAKKNITSSRLTLQVARYTKEPANISSKLYELVCSGKYKEHEIISIGEISITTASMAEFISGGVLSGDTLQAFTKCLMYDEENGTKARIFLAPQYYVSSI</sequence>
<keyword evidence="2" id="KW-1185">Reference proteome</keyword>
<accession>A0A8T0SF50</accession>
<protein>
    <submittedName>
        <fullName evidence="1">Uncharacterized protein</fullName>
    </submittedName>
</protein>
<dbReference type="EMBL" id="CM029045">
    <property type="protein sequence ID" value="KAG2594909.1"/>
    <property type="molecule type" value="Genomic_DNA"/>
</dbReference>
<proteinExistence type="predicted"/>
<gene>
    <name evidence="1" type="ORF">PVAP13_5KG037200</name>
</gene>